<protein>
    <submittedName>
        <fullName evidence="1">Uncharacterized protein</fullName>
    </submittedName>
</protein>
<name>A0A484HBK2_9BACT</name>
<organism evidence="1">
    <name type="scientific">uncultured Desulfobacteraceae bacterium</name>
    <dbReference type="NCBI Taxonomy" id="218296"/>
    <lineage>
        <taxon>Bacteria</taxon>
        <taxon>Pseudomonadati</taxon>
        <taxon>Thermodesulfobacteriota</taxon>
        <taxon>Desulfobacteria</taxon>
        <taxon>Desulfobacterales</taxon>
        <taxon>Desulfobacteraceae</taxon>
        <taxon>environmental samples</taxon>
    </lineage>
</organism>
<accession>A0A484HBK2</accession>
<sequence length="186" mass="21733">MDYSKIFQELNKATSFDLYRLKVLIDQQLENPHRLSEIKRRLKPGQKISYFDETENRLIDAIVIKLMRKKLLVENIHDQEKWQIPFYFVNLNHVNADIMVSSNEGIDRSRLKVGDTVGFQDKQNNDLTGKIIRLNQKTATILTTKNAEWRVAYEYLYFIYDVEPGSQPLIRGKEGETGQGNNVLIL</sequence>
<reference evidence="1" key="1">
    <citation type="submission" date="2019-01" db="EMBL/GenBank/DDBJ databases">
        <authorList>
            <consortium name="Genoscope - CEA"/>
            <person name="William W."/>
        </authorList>
    </citation>
    <scope>NUCLEOTIDE SEQUENCE</scope>
    <source>
        <strain evidence="1">CR-1</strain>
    </source>
</reference>
<evidence type="ECO:0000313" key="1">
    <source>
        <dbReference type="EMBL" id="VEN72681.1"/>
    </source>
</evidence>
<gene>
    <name evidence="1" type="ORF">EPICR_10180</name>
</gene>
<dbReference type="AlphaFoldDB" id="A0A484HBK2"/>
<proteinExistence type="predicted"/>
<dbReference type="EMBL" id="CAACVI010000001">
    <property type="protein sequence ID" value="VEN72681.1"/>
    <property type="molecule type" value="Genomic_DNA"/>
</dbReference>